<evidence type="ECO:0000256" key="2">
    <source>
        <dbReference type="ARBA" id="ARBA00022448"/>
    </source>
</evidence>
<dbReference type="FunFam" id="1.20.1720.10:FF:000012">
    <property type="entry name" value="MFS toxin efflux pump (AflT)"/>
    <property type="match status" value="1"/>
</dbReference>
<name>R8BXD7_PHAM7</name>
<feature type="transmembrane region" description="Helical" evidence="7">
    <location>
        <begin position="217"/>
        <end position="237"/>
    </location>
</feature>
<dbReference type="PANTHER" id="PTHR23501:SF201">
    <property type="entry name" value="MFS AFLATOXIN EFFLUX PUMP"/>
    <property type="match status" value="1"/>
</dbReference>
<feature type="transmembrane region" description="Helical" evidence="7">
    <location>
        <begin position="124"/>
        <end position="144"/>
    </location>
</feature>
<feature type="region of interest" description="Disordered" evidence="6">
    <location>
        <begin position="1"/>
        <end position="47"/>
    </location>
</feature>
<evidence type="ECO:0000256" key="1">
    <source>
        <dbReference type="ARBA" id="ARBA00004141"/>
    </source>
</evidence>
<proteinExistence type="predicted"/>
<evidence type="ECO:0000256" key="6">
    <source>
        <dbReference type="SAM" id="MobiDB-lite"/>
    </source>
</evidence>
<dbReference type="OrthoDB" id="10021397at2759"/>
<feature type="domain" description="Major facilitator superfamily (MFS) profile" evidence="8">
    <location>
        <begin position="60"/>
        <end position="549"/>
    </location>
</feature>
<dbReference type="GO" id="GO:0005886">
    <property type="term" value="C:plasma membrane"/>
    <property type="evidence" value="ECO:0007669"/>
    <property type="project" value="TreeGrafter"/>
</dbReference>
<dbReference type="InterPro" id="IPR020846">
    <property type="entry name" value="MFS_dom"/>
</dbReference>
<accession>R8BXD7</accession>
<evidence type="ECO:0000256" key="4">
    <source>
        <dbReference type="ARBA" id="ARBA00022989"/>
    </source>
</evidence>
<organism evidence="9 10">
    <name type="scientific">Phaeoacremonium minimum (strain UCR-PA7)</name>
    <name type="common">Esca disease fungus</name>
    <name type="synonym">Togninia minima</name>
    <dbReference type="NCBI Taxonomy" id="1286976"/>
    <lineage>
        <taxon>Eukaryota</taxon>
        <taxon>Fungi</taxon>
        <taxon>Dikarya</taxon>
        <taxon>Ascomycota</taxon>
        <taxon>Pezizomycotina</taxon>
        <taxon>Sordariomycetes</taxon>
        <taxon>Sordariomycetidae</taxon>
        <taxon>Togniniales</taxon>
        <taxon>Togniniaceae</taxon>
        <taxon>Phaeoacremonium</taxon>
    </lineage>
</organism>
<feature type="transmembrane region" description="Helical" evidence="7">
    <location>
        <begin position="54"/>
        <end position="77"/>
    </location>
</feature>
<dbReference type="PANTHER" id="PTHR23501">
    <property type="entry name" value="MAJOR FACILITATOR SUPERFAMILY"/>
    <property type="match status" value="1"/>
</dbReference>
<dbReference type="Gene3D" id="1.20.1250.20">
    <property type="entry name" value="MFS general substrate transporter like domains"/>
    <property type="match status" value="2"/>
</dbReference>
<keyword evidence="3 7" id="KW-0812">Transmembrane</keyword>
<dbReference type="PRINTS" id="PR01036">
    <property type="entry name" value="TCRTETB"/>
</dbReference>
<dbReference type="CDD" id="cd17502">
    <property type="entry name" value="MFS_Azr1_MDR_like"/>
    <property type="match status" value="1"/>
</dbReference>
<feature type="transmembrane region" description="Helical" evidence="7">
    <location>
        <begin position="364"/>
        <end position="382"/>
    </location>
</feature>
<dbReference type="KEGG" id="tmn:UCRPA7_573"/>
<feature type="transmembrane region" description="Helical" evidence="7">
    <location>
        <begin position="287"/>
        <end position="304"/>
    </location>
</feature>
<evidence type="ECO:0000313" key="9">
    <source>
        <dbReference type="EMBL" id="EOO03995.1"/>
    </source>
</evidence>
<keyword evidence="2" id="KW-0813">Transport</keyword>
<dbReference type="GO" id="GO:0022857">
    <property type="term" value="F:transmembrane transporter activity"/>
    <property type="evidence" value="ECO:0007669"/>
    <property type="project" value="InterPro"/>
</dbReference>
<evidence type="ECO:0000256" key="7">
    <source>
        <dbReference type="SAM" id="Phobius"/>
    </source>
</evidence>
<feature type="compositionally biased region" description="Polar residues" evidence="6">
    <location>
        <begin position="1"/>
        <end position="10"/>
    </location>
</feature>
<evidence type="ECO:0000259" key="8">
    <source>
        <dbReference type="PROSITE" id="PS50850"/>
    </source>
</evidence>
<comment type="subcellular location">
    <subcellularLocation>
        <location evidence="1">Membrane</location>
        <topology evidence="1">Multi-pass membrane protein</topology>
    </subcellularLocation>
</comment>
<dbReference type="PROSITE" id="PS50850">
    <property type="entry name" value="MFS"/>
    <property type="match status" value="1"/>
</dbReference>
<dbReference type="Proteomes" id="UP000014074">
    <property type="component" value="Unassembled WGS sequence"/>
</dbReference>
<dbReference type="GeneID" id="19326313"/>
<dbReference type="HOGENOM" id="CLU_000960_22_1_1"/>
<keyword evidence="5 7" id="KW-0472">Membrane</keyword>
<feature type="compositionally biased region" description="Basic and acidic residues" evidence="6">
    <location>
        <begin position="13"/>
        <end position="35"/>
    </location>
</feature>
<reference evidence="10" key="1">
    <citation type="journal article" date="2013" name="Genome Announc.">
        <title>Draft genome sequence of the ascomycete Phaeoacremonium aleophilum strain UCR-PA7, a causal agent of the esca disease complex in grapevines.</title>
        <authorList>
            <person name="Blanco-Ulate B."/>
            <person name="Rolshausen P."/>
            <person name="Cantu D."/>
        </authorList>
    </citation>
    <scope>NUCLEOTIDE SEQUENCE [LARGE SCALE GENOMIC DNA]</scope>
    <source>
        <strain evidence="10">UCR-PA7</strain>
    </source>
</reference>
<protein>
    <submittedName>
        <fullName evidence="9">Putative mfs multidrug protein</fullName>
    </submittedName>
</protein>
<dbReference type="InterPro" id="IPR036259">
    <property type="entry name" value="MFS_trans_sf"/>
</dbReference>
<dbReference type="Pfam" id="PF07690">
    <property type="entry name" value="MFS_1"/>
    <property type="match status" value="1"/>
</dbReference>
<feature type="transmembrane region" description="Helical" evidence="7">
    <location>
        <begin position="186"/>
        <end position="205"/>
    </location>
</feature>
<feature type="transmembrane region" description="Helical" evidence="7">
    <location>
        <begin position="150"/>
        <end position="174"/>
    </location>
</feature>
<keyword evidence="10" id="KW-1185">Reference proteome</keyword>
<feature type="transmembrane region" description="Helical" evidence="7">
    <location>
        <begin position="324"/>
        <end position="344"/>
    </location>
</feature>
<feature type="transmembrane region" description="Helical" evidence="7">
    <location>
        <begin position="97"/>
        <end position="117"/>
    </location>
</feature>
<dbReference type="AlphaFoldDB" id="R8BXD7"/>
<dbReference type="eggNOG" id="KOG0254">
    <property type="taxonomic scope" value="Eukaryota"/>
</dbReference>
<dbReference type="EMBL" id="KB932812">
    <property type="protein sequence ID" value="EOO03995.1"/>
    <property type="molecule type" value="Genomic_DNA"/>
</dbReference>
<dbReference type="InterPro" id="IPR011701">
    <property type="entry name" value="MFS"/>
</dbReference>
<evidence type="ECO:0000256" key="5">
    <source>
        <dbReference type="ARBA" id="ARBA00023136"/>
    </source>
</evidence>
<feature type="transmembrane region" description="Helical" evidence="7">
    <location>
        <begin position="525"/>
        <end position="544"/>
    </location>
</feature>
<dbReference type="SUPFAM" id="SSF103473">
    <property type="entry name" value="MFS general substrate transporter"/>
    <property type="match status" value="1"/>
</dbReference>
<dbReference type="RefSeq" id="XP_007911358.1">
    <property type="nucleotide sequence ID" value="XM_007913167.1"/>
</dbReference>
<dbReference type="FunFam" id="1.20.1250.20:FF:000196">
    <property type="entry name" value="MFS toxin efflux pump (AflT)"/>
    <property type="match status" value="1"/>
</dbReference>
<evidence type="ECO:0000256" key="3">
    <source>
        <dbReference type="ARBA" id="ARBA00022692"/>
    </source>
</evidence>
<sequence length="567" mass="60668">MSQTTQSISYSGDVERNEGLEPTNLKEVDPSEKPSDPTGSSITEKKPDIEYPPLRTVIVVMLGLYISMFLVALDRIIISTAVPKITDEFHSIGDIGWYGSAYVLASCATQLLFGRLYSFYNGKFVFLGCILLFEVGSALCGAAPNSIAFIIGRAIAGAGSAGVFSGVIVIMIPLAPLEKRPMYQGLLGAIFGVSSVIGPLVGGAFTKNASLTWRWCFYINLPIGAVSIFIVLFFLHVPPPRQASLTAKEKFFRMDPLGNLFFAPSIICLLLALQWGGSTYEWSNGRVIALLVLFEVLLILWIIIQGRSGDNATVPARVFLQRSIMAGFTFSNCIGGVMLAFSYYMPIWFQAIDNVDALQSGIRTLPFVLALVVASIIAGGCVSRFGYYAPFTIACACLMSIGTGLLTTLKVDSGSGAWIGFQFLTGFGMGFGMQQSGIAAQVVLAPEDVPIGASLMMFGQSLGGSVFVCVAQNVFIQKLVTNLSKVLPSASAEVLAGVGATDLRQFVPEDLLPTVLVQYNKAVTTTFYVGTAVACFSIVPALAFEWKSVKGKRGPQAVDGEVATKEV</sequence>
<feature type="transmembrane region" description="Helical" evidence="7">
    <location>
        <begin position="389"/>
        <end position="409"/>
    </location>
</feature>
<feature type="transmembrane region" description="Helical" evidence="7">
    <location>
        <begin position="257"/>
        <end position="275"/>
    </location>
</feature>
<evidence type="ECO:0000313" key="10">
    <source>
        <dbReference type="Proteomes" id="UP000014074"/>
    </source>
</evidence>
<keyword evidence="4 7" id="KW-1133">Transmembrane helix</keyword>
<gene>
    <name evidence="9" type="ORF">UCRPA7_573</name>
</gene>